<evidence type="ECO:0000313" key="2">
    <source>
        <dbReference type="Proteomes" id="UP000092444"/>
    </source>
</evidence>
<sequence length="98" mass="11488">MKKFVSRCETICGKPIVRARNSARCIWPVFGSVIKRVQSYDQLCQTKLFKTGVSEVLLRTLYARRTGVISRKIGQHRLWGRKLEQLCYTWLKIMLLNI</sequence>
<dbReference type="EMBL" id="CCAG010007878">
    <property type="status" value="NOT_ANNOTATED_CDS"/>
    <property type="molecule type" value="Genomic_DNA"/>
</dbReference>
<protein>
    <submittedName>
        <fullName evidence="1">Uncharacterized protein</fullName>
    </submittedName>
</protein>
<accession>A0ABK9NGC1</accession>
<proteinExistence type="predicted"/>
<dbReference type="EnsemblMetazoa" id="GMOY014116.R1267">
    <property type="protein sequence ID" value="GMOY014116.P1267"/>
    <property type="gene ID" value="GMOY014116"/>
</dbReference>
<name>A0ABK9NGC1_GLOMM</name>
<evidence type="ECO:0000313" key="1">
    <source>
        <dbReference type="EnsemblMetazoa" id="GMOY014116.P1267"/>
    </source>
</evidence>
<keyword evidence="2" id="KW-1185">Reference proteome</keyword>
<reference evidence="1" key="1">
    <citation type="submission" date="2025-05" db="UniProtKB">
        <authorList>
            <consortium name="EnsemblMetazoa"/>
        </authorList>
    </citation>
    <scope>IDENTIFICATION</scope>
    <source>
        <strain evidence="1">Yale</strain>
    </source>
</reference>
<dbReference type="Proteomes" id="UP000092444">
    <property type="component" value="Unassembled WGS sequence"/>
</dbReference>
<organism evidence="1 2">
    <name type="scientific">Glossina morsitans morsitans</name>
    <name type="common">Savannah tsetse fly</name>
    <dbReference type="NCBI Taxonomy" id="37546"/>
    <lineage>
        <taxon>Eukaryota</taxon>
        <taxon>Metazoa</taxon>
        <taxon>Ecdysozoa</taxon>
        <taxon>Arthropoda</taxon>
        <taxon>Hexapoda</taxon>
        <taxon>Insecta</taxon>
        <taxon>Pterygota</taxon>
        <taxon>Neoptera</taxon>
        <taxon>Endopterygota</taxon>
        <taxon>Diptera</taxon>
        <taxon>Brachycera</taxon>
        <taxon>Muscomorpha</taxon>
        <taxon>Hippoboscoidea</taxon>
        <taxon>Glossinidae</taxon>
        <taxon>Glossina</taxon>
    </lineage>
</organism>